<keyword evidence="2" id="KW-1185">Reference proteome</keyword>
<feature type="non-terminal residue" evidence="1">
    <location>
        <position position="1"/>
    </location>
</feature>
<gene>
    <name evidence="1" type="ORF">X777_01561</name>
</gene>
<protein>
    <submittedName>
        <fullName evidence="1">Uncharacterized protein</fullName>
    </submittedName>
</protein>
<dbReference type="EMBL" id="KK107131">
    <property type="protein sequence ID" value="EZA58197.1"/>
    <property type="molecule type" value="Genomic_DNA"/>
</dbReference>
<sequence length="29" mass="3124">ISEYLLAQPPAAYDRVLQVSAYTPGEGQS</sequence>
<dbReference type="AlphaFoldDB" id="A0A026WQ78"/>
<accession>A0A026WQ78</accession>
<evidence type="ECO:0000313" key="2">
    <source>
        <dbReference type="Proteomes" id="UP000053097"/>
    </source>
</evidence>
<name>A0A026WQ78_OOCBI</name>
<organism evidence="1 2">
    <name type="scientific">Ooceraea biroi</name>
    <name type="common">Clonal raider ant</name>
    <name type="synonym">Cerapachys biroi</name>
    <dbReference type="NCBI Taxonomy" id="2015173"/>
    <lineage>
        <taxon>Eukaryota</taxon>
        <taxon>Metazoa</taxon>
        <taxon>Ecdysozoa</taxon>
        <taxon>Arthropoda</taxon>
        <taxon>Hexapoda</taxon>
        <taxon>Insecta</taxon>
        <taxon>Pterygota</taxon>
        <taxon>Neoptera</taxon>
        <taxon>Endopterygota</taxon>
        <taxon>Hymenoptera</taxon>
        <taxon>Apocrita</taxon>
        <taxon>Aculeata</taxon>
        <taxon>Formicoidea</taxon>
        <taxon>Formicidae</taxon>
        <taxon>Dorylinae</taxon>
        <taxon>Ooceraea</taxon>
    </lineage>
</organism>
<reference evidence="1 2" key="1">
    <citation type="journal article" date="2014" name="Curr. Biol.">
        <title>The genome of the clonal raider ant Cerapachys biroi.</title>
        <authorList>
            <person name="Oxley P.R."/>
            <person name="Ji L."/>
            <person name="Fetter-Pruneda I."/>
            <person name="McKenzie S.K."/>
            <person name="Li C."/>
            <person name="Hu H."/>
            <person name="Zhang G."/>
            <person name="Kronauer D.J."/>
        </authorList>
    </citation>
    <scope>NUCLEOTIDE SEQUENCE [LARGE SCALE GENOMIC DNA]</scope>
</reference>
<dbReference type="Proteomes" id="UP000053097">
    <property type="component" value="Unassembled WGS sequence"/>
</dbReference>
<proteinExistence type="predicted"/>
<evidence type="ECO:0000313" key="1">
    <source>
        <dbReference type="EMBL" id="EZA58197.1"/>
    </source>
</evidence>